<organism evidence="3 4">
    <name type="scientific">Abyssibacter profundi</name>
    <dbReference type="NCBI Taxonomy" id="2182787"/>
    <lineage>
        <taxon>Bacteria</taxon>
        <taxon>Pseudomonadati</taxon>
        <taxon>Pseudomonadota</taxon>
        <taxon>Gammaproteobacteria</taxon>
        <taxon>Chromatiales</taxon>
        <taxon>Oceanococcaceae</taxon>
        <taxon>Abyssibacter</taxon>
    </lineage>
</organism>
<evidence type="ECO:0000313" key="4">
    <source>
        <dbReference type="Proteomes" id="UP000251800"/>
    </source>
</evidence>
<dbReference type="GO" id="GO:0015293">
    <property type="term" value="F:symporter activity"/>
    <property type="evidence" value="ECO:0007669"/>
    <property type="project" value="InterPro"/>
</dbReference>
<keyword evidence="2" id="KW-1133">Transmembrane helix</keyword>
<evidence type="ECO:0000256" key="1">
    <source>
        <dbReference type="ARBA" id="ARBA00009617"/>
    </source>
</evidence>
<feature type="transmembrane region" description="Helical" evidence="2">
    <location>
        <begin position="242"/>
        <end position="261"/>
    </location>
</feature>
<accession>A0A363UQC0</accession>
<feature type="transmembrane region" description="Helical" evidence="2">
    <location>
        <begin position="133"/>
        <end position="154"/>
    </location>
</feature>
<feature type="transmembrane region" description="Helical" evidence="2">
    <location>
        <begin position="331"/>
        <end position="353"/>
    </location>
</feature>
<proteinExistence type="inferred from homology"/>
<dbReference type="GO" id="GO:0008643">
    <property type="term" value="P:carbohydrate transport"/>
    <property type="evidence" value="ECO:0007669"/>
    <property type="project" value="InterPro"/>
</dbReference>
<feature type="transmembrane region" description="Helical" evidence="2">
    <location>
        <begin position="397"/>
        <end position="420"/>
    </location>
</feature>
<feature type="transmembrane region" description="Helical" evidence="2">
    <location>
        <begin position="365"/>
        <end position="385"/>
    </location>
</feature>
<evidence type="ECO:0000313" key="3">
    <source>
        <dbReference type="EMBL" id="PWN57707.1"/>
    </source>
</evidence>
<keyword evidence="2" id="KW-0812">Transmembrane</keyword>
<feature type="transmembrane region" description="Helical" evidence="2">
    <location>
        <begin position="441"/>
        <end position="471"/>
    </location>
</feature>
<keyword evidence="4" id="KW-1185">Reference proteome</keyword>
<feature type="transmembrane region" description="Helical" evidence="2">
    <location>
        <begin position="93"/>
        <end position="112"/>
    </location>
</feature>
<dbReference type="SUPFAM" id="SSF103473">
    <property type="entry name" value="MFS general substrate transporter"/>
    <property type="match status" value="1"/>
</dbReference>
<dbReference type="InterPro" id="IPR039672">
    <property type="entry name" value="MFS_2"/>
</dbReference>
<evidence type="ECO:0008006" key="5">
    <source>
        <dbReference type="Google" id="ProtNLM"/>
    </source>
</evidence>
<feature type="transmembrane region" description="Helical" evidence="2">
    <location>
        <begin position="297"/>
        <end position="319"/>
    </location>
</feature>
<evidence type="ECO:0000256" key="2">
    <source>
        <dbReference type="SAM" id="Phobius"/>
    </source>
</evidence>
<comment type="caution">
    <text evidence="3">The sequence shown here is derived from an EMBL/GenBank/DDBJ whole genome shotgun (WGS) entry which is preliminary data.</text>
</comment>
<dbReference type="EMBL" id="QEQK01000001">
    <property type="protein sequence ID" value="PWN57707.1"/>
    <property type="molecule type" value="Genomic_DNA"/>
</dbReference>
<name>A0A363UQC0_9GAMM</name>
<comment type="similarity">
    <text evidence="1">Belongs to the sodium:galactoside symporter (TC 2.A.2) family.</text>
</comment>
<dbReference type="Proteomes" id="UP000251800">
    <property type="component" value="Unassembled WGS sequence"/>
</dbReference>
<feature type="transmembrane region" description="Helical" evidence="2">
    <location>
        <begin position="63"/>
        <end position="87"/>
    </location>
</feature>
<keyword evidence="2" id="KW-0472">Membrane</keyword>
<sequence>MPASWTPCCAVLSSSAGCACRGPSTCPVIASCGKPAGHCSSRKHAQGGAVTELQARVSGRIRLFYGIGSVAEGIKDTAFSVFLLFFYNQVLGLSGSLAGLAILIALLFDAVSDPLLGAWSDGLRSRWGRRHPFMLAAALPFGLGLWALFAPPAGLDEPALFAWLLGFSILVRLSLTAYSVPSNAMLPEMTPHYDERTELVALRFLFGWLAGLGIATFGYFALFAMQPGGGDGRLSAEAYARYGATSAVIATLGVLLCTWGTRRLIPELKQRMVERPLRMQTLQQDLRAVFANKAFRMLFAGALCSAAGWGYINATSFYINTYYWGLSSTQIGGLSLSLYLGLFIAFAITPVISRESDKRDAAVRLSLFALLFGPAPILAAMLGWMPPKGSSDLTIALFLHTGLLFVALISVSMLCASMIADITDQNELQTGQRHEGLLAAVMTFVIKATSGLGTLLAGVVLDLIAFPGAVVAPSPGGESPTVVVDASTADALGAVVALLMLGLFALSVWCLSRYPLRRDQHADILVELRRLSSERPVKR</sequence>
<dbReference type="GO" id="GO:0005886">
    <property type="term" value="C:plasma membrane"/>
    <property type="evidence" value="ECO:0007669"/>
    <property type="project" value="TreeGrafter"/>
</dbReference>
<dbReference type="Gene3D" id="1.20.1250.20">
    <property type="entry name" value="MFS general substrate transporter like domains"/>
    <property type="match status" value="1"/>
</dbReference>
<reference evidence="3 4" key="1">
    <citation type="submission" date="2018-05" db="EMBL/GenBank/DDBJ databases">
        <title>Abyssibacter profundi OUC007T gen. nov., sp. nov, a marine bacterium isolated from seawater of the Mariana Trench.</title>
        <authorList>
            <person name="Zhou S."/>
        </authorList>
    </citation>
    <scope>NUCLEOTIDE SEQUENCE [LARGE SCALE GENOMIC DNA]</scope>
    <source>
        <strain evidence="3 4">OUC007</strain>
    </source>
</reference>
<dbReference type="OrthoDB" id="181905at2"/>
<dbReference type="PANTHER" id="PTHR11328">
    <property type="entry name" value="MAJOR FACILITATOR SUPERFAMILY DOMAIN-CONTAINING PROTEIN"/>
    <property type="match status" value="1"/>
</dbReference>
<feature type="transmembrane region" description="Helical" evidence="2">
    <location>
        <begin position="200"/>
        <end position="222"/>
    </location>
</feature>
<dbReference type="InterPro" id="IPR036259">
    <property type="entry name" value="MFS_trans_sf"/>
</dbReference>
<feature type="transmembrane region" description="Helical" evidence="2">
    <location>
        <begin position="491"/>
        <end position="511"/>
    </location>
</feature>
<gene>
    <name evidence="3" type="ORF">DEH80_00775</name>
</gene>
<protein>
    <recommendedName>
        <fullName evidence="5">Sugar transporter</fullName>
    </recommendedName>
</protein>
<feature type="transmembrane region" description="Helical" evidence="2">
    <location>
        <begin position="160"/>
        <end position="180"/>
    </location>
</feature>
<dbReference type="AlphaFoldDB" id="A0A363UQC0"/>
<dbReference type="Pfam" id="PF13347">
    <property type="entry name" value="MFS_2"/>
    <property type="match status" value="1"/>
</dbReference>
<dbReference type="PANTHER" id="PTHR11328:SF24">
    <property type="entry name" value="MAJOR FACILITATOR SUPERFAMILY (MFS) PROFILE DOMAIN-CONTAINING PROTEIN"/>
    <property type="match status" value="1"/>
</dbReference>